<evidence type="ECO:0000256" key="3">
    <source>
        <dbReference type="ARBA" id="ARBA00023237"/>
    </source>
</evidence>
<dbReference type="EMBL" id="PDUD01000077">
    <property type="protein sequence ID" value="PHN00743.1"/>
    <property type="molecule type" value="Genomic_DNA"/>
</dbReference>
<gene>
    <name evidence="7" type="ORF">CRP01_40720</name>
</gene>
<evidence type="ECO:0000313" key="8">
    <source>
        <dbReference type="Proteomes" id="UP000223913"/>
    </source>
</evidence>
<protein>
    <submittedName>
        <fullName evidence="7">TonB-dependent receptor</fullName>
    </submittedName>
</protein>
<evidence type="ECO:0000259" key="6">
    <source>
        <dbReference type="Pfam" id="PF14905"/>
    </source>
</evidence>
<dbReference type="InterPro" id="IPR037066">
    <property type="entry name" value="Plug_dom_sf"/>
</dbReference>
<keyword evidence="3" id="KW-0998">Cell outer membrane</keyword>
<dbReference type="Gene3D" id="2.170.130.10">
    <property type="entry name" value="TonB-dependent receptor, plug domain"/>
    <property type="match status" value="1"/>
</dbReference>
<dbReference type="InterPro" id="IPR008969">
    <property type="entry name" value="CarboxyPept-like_regulatory"/>
</dbReference>
<organism evidence="7 8">
    <name type="scientific">Flavilitoribacter nigricans (strain ATCC 23147 / DSM 23189 / NBRC 102662 / NCIMB 1420 / SS-2)</name>
    <name type="common">Lewinella nigricans</name>
    <dbReference type="NCBI Taxonomy" id="1122177"/>
    <lineage>
        <taxon>Bacteria</taxon>
        <taxon>Pseudomonadati</taxon>
        <taxon>Bacteroidota</taxon>
        <taxon>Saprospiria</taxon>
        <taxon>Saprospirales</taxon>
        <taxon>Lewinellaceae</taxon>
        <taxon>Flavilitoribacter</taxon>
    </lineage>
</organism>
<dbReference type="SUPFAM" id="SSF49464">
    <property type="entry name" value="Carboxypeptidase regulatory domain-like"/>
    <property type="match status" value="1"/>
</dbReference>
<keyword evidence="2" id="KW-0472">Membrane</keyword>
<dbReference type="Gene3D" id="2.40.170.20">
    <property type="entry name" value="TonB-dependent receptor, beta-barrel domain"/>
    <property type="match status" value="1"/>
</dbReference>
<feature type="chain" id="PRO_5012994186" evidence="4">
    <location>
        <begin position="24"/>
        <end position="809"/>
    </location>
</feature>
<evidence type="ECO:0000256" key="2">
    <source>
        <dbReference type="ARBA" id="ARBA00023136"/>
    </source>
</evidence>
<dbReference type="GO" id="GO:0009279">
    <property type="term" value="C:cell outer membrane"/>
    <property type="evidence" value="ECO:0007669"/>
    <property type="project" value="UniProtKB-SubCell"/>
</dbReference>
<evidence type="ECO:0000256" key="4">
    <source>
        <dbReference type="SAM" id="SignalP"/>
    </source>
</evidence>
<dbReference type="Pfam" id="PF13620">
    <property type="entry name" value="CarboxypepD_reg"/>
    <property type="match status" value="1"/>
</dbReference>
<sequence>MCISFTRTLALILTLSISTFGFSQVSPTPPSDQIQISGKLVQGSNQEPLPFATIAIYAVADSNIVNNTLTEDNGTFSMEVPPGKYYAEISYIGFEDKTLSDISIAAGQAPLDLGMVDMRADAVALQEVEVRAEKSQMEFKLDRRVFNVGKDLTNAGNSAADILDNVPSVTVDPEGNVSLRGSQGVRILVNGKPSGLLSAGETEALLRMQGDIIQSVEVITNPSARYEAEGEAGIINIILKKNQEKGVNGSFGITAGHPSNYGASYNLNLRRQKFNFFSNFGIDYRRGPGGGLSTQRFFDDGVLTEYYSTDRDQVRGGLGGYMQLGADWYLNDKNIMTASLLYRAGEDDNDATVTYRDFDSNQNVVAKTVRDIDETEKENNLEFSLDYTKTFDKKDQEWKTTFKYILDDETELAEYRQTSDETIGLLQQRSSNTEDEINLLVQSDYVHPFTESSRMEAGLRAAIRTINNDFLVEEQQNGEFVTLPSFDDQLKYNENIYAAYLIGGTEFGAFSFQGGVRAELSDITATLVRSSQSNEQNYLSFFPSASLSYEITQTQQLQLSYSRRLSRPYFRRLLPFSNFNDPRNNNVGNPNLRPEFTDSYELGYLKYFDRGTMLSSIYYRNTSGVIEELILPGEDGTSIEFPVNLSTRNSYGLEFNFSYDLTDAWDVTTDFNFFRAMINGQYEDIDYSADTYSWNSRLNSKIQIGEPVQLQTSFRYRAPRNTPQGRRLSSASLDIAGSVDVFSGKGTLTLSCRDLLNTRKRRSIVDLPNFKSESVFQWRQARQVVLTFNYRLNQDKKPDRGGDRDDFDE</sequence>
<feature type="domain" description="TonB-dependent receptor plug" evidence="5">
    <location>
        <begin position="156"/>
        <end position="233"/>
    </location>
</feature>
<evidence type="ECO:0000256" key="1">
    <source>
        <dbReference type="ARBA" id="ARBA00004442"/>
    </source>
</evidence>
<feature type="signal peptide" evidence="4">
    <location>
        <begin position="1"/>
        <end position="23"/>
    </location>
</feature>
<keyword evidence="4" id="KW-0732">Signal</keyword>
<reference evidence="7 8" key="1">
    <citation type="submission" date="2017-10" db="EMBL/GenBank/DDBJ databases">
        <title>The draft genome sequence of Lewinella nigricans NBRC 102662.</title>
        <authorList>
            <person name="Wang K."/>
        </authorList>
    </citation>
    <scope>NUCLEOTIDE SEQUENCE [LARGE SCALE GENOMIC DNA]</scope>
    <source>
        <strain evidence="7 8">NBRC 102662</strain>
    </source>
</reference>
<dbReference type="Proteomes" id="UP000223913">
    <property type="component" value="Unassembled WGS sequence"/>
</dbReference>
<dbReference type="OrthoDB" id="905812at2"/>
<dbReference type="Pfam" id="PF14905">
    <property type="entry name" value="OMP_b-brl_3"/>
    <property type="match status" value="1"/>
</dbReference>
<keyword evidence="7" id="KW-0675">Receptor</keyword>
<comment type="caution">
    <text evidence="7">The sequence shown here is derived from an EMBL/GenBank/DDBJ whole genome shotgun (WGS) entry which is preliminary data.</text>
</comment>
<comment type="subcellular location">
    <subcellularLocation>
        <location evidence="1">Cell outer membrane</location>
    </subcellularLocation>
</comment>
<name>A0A2D0MZ61_FLAN2</name>
<dbReference type="InterPro" id="IPR012910">
    <property type="entry name" value="Plug_dom"/>
</dbReference>
<accession>A0A2D0MZ61</accession>
<dbReference type="InterPro" id="IPR041700">
    <property type="entry name" value="OMP_b-brl_3"/>
</dbReference>
<dbReference type="SUPFAM" id="SSF56935">
    <property type="entry name" value="Porins"/>
    <property type="match status" value="1"/>
</dbReference>
<feature type="domain" description="Outer membrane protein beta-barrel" evidence="6">
    <location>
        <begin position="389"/>
        <end position="790"/>
    </location>
</feature>
<dbReference type="RefSeq" id="WP_099155862.1">
    <property type="nucleotide sequence ID" value="NZ_PDUD01000077.1"/>
</dbReference>
<dbReference type="Gene3D" id="2.60.40.1120">
    <property type="entry name" value="Carboxypeptidase-like, regulatory domain"/>
    <property type="match status" value="1"/>
</dbReference>
<proteinExistence type="predicted"/>
<dbReference type="InterPro" id="IPR036942">
    <property type="entry name" value="Beta-barrel_TonB_sf"/>
</dbReference>
<evidence type="ECO:0000259" key="5">
    <source>
        <dbReference type="Pfam" id="PF07715"/>
    </source>
</evidence>
<dbReference type="PANTHER" id="PTHR40980:SF4">
    <property type="entry name" value="TONB-DEPENDENT RECEPTOR-LIKE BETA-BARREL DOMAIN-CONTAINING PROTEIN"/>
    <property type="match status" value="1"/>
</dbReference>
<dbReference type="PANTHER" id="PTHR40980">
    <property type="entry name" value="PLUG DOMAIN-CONTAINING PROTEIN"/>
    <property type="match status" value="1"/>
</dbReference>
<keyword evidence="8" id="KW-1185">Reference proteome</keyword>
<dbReference type="AlphaFoldDB" id="A0A2D0MZ61"/>
<dbReference type="Pfam" id="PF07715">
    <property type="entry name" value="Plug"/>
    <property type="match status" value="1"/>
</dbReference>
<evidence type="ECO:0000313" key="7">
    <source>
        <dbReference type="EMBL" id="PHN00743.1"/>
    </source>
</evidence>